<dbReference type="Gene3D" id="3.50.50.60">
    <property type="entry name" value="FAD/NAD(P)-binding domain"/>
    <property type="match status" value="1"/>
</dbReference>
<comment type="subcellular location">
    <subcellularLocation>
        <location evidence="13">Cytoplasm</location>
    </subcellularLocation>
</comment>
<gene>
    <name evidence="16" type="primary">nadB</name>
    <name evidence="16" type="ORF">BN59_03178</name>
</gene>
<dbReference type="RefSeq" id="WP_044012043.1">
    <property type="nucleotide sequence ID" value="NZ_CCVW01000004.1"/>
</dbReference>
<evidence type="ECO:0000313" key="17">
    <source>
        <dbReference type="Proteomes" id="UP000044071"/>
    </source>
</evidence>
<dbReference type="PANTHER" id="PTHR42716">
    <property type="entry name" value="L-ASPARTATE OXIDASE"/>
    <property type="match status" value="1"/>
</dbReference>
<dbReference type="Gene3D" id="3.90.700.10">
    <property type="entry name" value="Succinate dehydrogenase/fumarate reductase flavoprotein, catalytic domain"/>
    <property type="match status" value="1"/>
</dbReference>
<feature type="active site" description="Proton acceptor" evidence="12">
    <location>
        <position position="297"/>
    </location>
</feature>
<dbReference type="InterPro" id="IPR003953">
    <property type="entry name" value="FAD-dep_OxRdtase_2_FAD-bd"/>
</dbReference>
<comment type="similarity">
    <text evidence="3 13">Belongs to the FAD-dependent oxidoreductase 2 family. NadB subfamily.</text>
</comment>
<organism evidence="16 17">
    <name type="scientific">Legionella massiliensis</name>
    <dbReference type="NCBI Taxonomy" id="1034943"/>
    <lineage>
        <taxon>Bacteria</taxon>
        <taxon>Pseudomonadati</taxon>
        <taxon>Pseudomonadota</taxon>
        <taxon>Gammaproteobacteria</taxon>
        <taxon>Legionellales</taxon>
        <taxon>Legionellaceae</taxon>
        <taxon>Legionella</taxon>
    </lineage>
</organism>
<evidence type="ECO:0000256" key="1">
    <source>
        <dbReference type="ARBA" id="ARBA00001974"/>
    </source>
</evidence>
<evidence type="ECO:0000256" key="5">
    <source>
        <dbReference type="ARBA" id="ARBA00021901"/>
    </source>
</evidence>
<keyword evidence="7 13" id="KW-0662">Pyridine nucleotide biosynthesis</keyword>
<evidence type="ECO:0000256" key="7">
    <source>
        <dbReference type="ARBA" id="ARBA00022642"/>
    </source>
</evidence>
<dbReference type="SUPFAM" id="SSF51905">
    <property type="entry name" value="FAD/NAD(P)-binding domain"/>
    <property type="match status" value="1"/>
</dbReference>
<dbReference type="Proteomes" id="UP000044071">
    <property type="component" value="Unassembled WGS sequence"/>
</dbReference>
<dbReference type="UniPathway" id="UPA00253">
    <property type="reaction ID" value="UER00326"/>
</dbReference>
<dbReference type="GO" id="GO:0034628">
    <property type="term" value="P:'de novo' NAD+ biosynthetic process from L-aspartate"/>
    <property type="evidence" value="ECO:0007669"/>
    <property type="project" value="TreeGrafter"/>
</dbReference>
<dbReference type="GO" id="GO:0005737">
    <property type="term" value="C:cytoplasm"/>
    <property type="evidence" value="ECO:0007669"/>
    <property type="project" value="UniProtKB-SubCell"/>
</dbReference>
<evidence type="ECO:0000256" key="13">
    <source>
        <dbReference type="RuleBase" id="RU362049"/>
    </source>
</evidence>
<dbReference type="eggNOG" id="COG0029">
    <property type="taxonomic scope" value="Bacteria"/>
</dbReference>
<dbReference type="FunFam" id="3.90.700.10:FF:000002">
    <property type="entry name" value="L-aspartate oxidase"/>
    <property type="match status" value="1"/>
</dbReference>
<dbReference type="EC" id="1.4.3.16" evidence="4 11"/>
<comment type="catalytic activity">
    <reaction evidence="10">
        <text>L-aspartate + O2 = iminosuccinate + H2O2</text>
        <dbReference type="Rhea" id="RHEA:25876"/>
        <dbReference type="ChEBI" id="CHEBI:15379"/>
        <dbReference type="ChEBI" id="CHEBI:16240"/>
        <dbReference type="ChEBI" id="CHEBI:29991"/>
        <dbReference type="ChEBI" id="CHEBI:77875"/>
        <dbReference type="EC" id="1.4.3.16"/>
    </reaction>
    <physiologicalReaction direction="left-to-right" evidence="10">
        <dbReference type="Rhea" id="RHEA:25877"/>
    </physiologicalReaction>
</comment>
<dbReference type="SUPFAM" id="SSF56425">
    <property type="entry name" value="Succinate dehydrogenase/fumarate reductase flavoprotein, catalytic domain"/>
    <property type="match status" value="1"/>
</dbReference>
<dbReference type="InterPro" id="IPR015939">
    <property type="entry name" value="Fum_Rdtase/Succ_DH_flav-like_C"/>
</dbReference>
<dbReference type="PANTHER" id="PTHR42716:SF2">
    <property type="entry name" value="L-ASPARTATE OXIDASE, CHLOROPLASTIC"/>
    <property type="match status" value="1"/>
</dbReference>
<dbReference type="Pfam" id="PF00890">
    <property type="entry name" value="FAD_binding_2"/>
    <property type="match status" value="1"/>
</dbReference>
<evidence type="ECO:0000256" key="12">
    <source>
        <dbReference type="PIRSR" id="PIRSR000171-1"/>
    </source>
</evidence>
<dbReference type="EMBL" id="CCSB01000004">
    <property type="protein sequence ID" value="CDZ78863.1"/>
    <property type="molecule type" value="Genomic_DNA"/>
</dbReference>
<dbReference type="OrthoDB" id="9806724at2"/>
<dbReference type="PIRSF" id="PIRSF000171">
    <property type="entry name" value="SDHA_APRA_LASPO"/>
    <property type="match status" value="1"/>
</dbReference>
<keyword evidence="17" id="KW-1185">Reference proteome</keyword>
<dbReference type="Gene3D" id="1.20.58.100">
    <property type="entry name" value="Fumarate reductase/succinate dehydrogenase flavoprotein-like, C-terminal domain"/>
    <property type="match status" value="1"/>
</dbReference>
<proteinExistence type="inferred from homology"/>
<keyword evidence="9 13" id="KW-0560">Oxidoreductase</keyword>
<evidence type="ECO:0000256" key="3">
    <source>
        <dbReference type="ARBA" id="ARBA00008562"/>
    </source>
</evidence>
<dbReference type="InterPro" id="IPR027477">
    <property type="entry name" value="Succ_DH/fumarate_Rdtase_cat_sf"/>
</dbReference>
<sequence length="549" mass="60774">MSTTLSQQGKSLEFDVLVIGTGLAGLNYCLQLLKIQPKVKIALISKAEMSECNSRYAQGGIAAAVAPDDSLESHIDDTLRAGDGLCYQPAVEFIIRQGPKAIEDLLTYSINFTKLPDGEFALAKEGGHSHRRIFNSSDQTGLTVSTALLAAVQQLPQIQIFEHHIAVNLITHYHPHRTDNQGEVVGVYVLDCQRNRIDTFSANCVILATGGAGKTYRYTTNPMIATGDGVAMAYRAGARVGNMEFYQFHPTVLHHHSLNNFLISEAVRGEGALLISAETGERFMTRYEPQQMELATRDVVARAIFSEIEQSQAGFVYLDIRHQSKQFLKSHFPQIYSTLLSIGLDMSQDLIPVVPAAHYQCGGILTDVDGRTDLKRLYAIGETAFTGLHGANRLASNSLLEALVMASNAAHCSLKDITSPCKSVNKIANWSSPGEVNARRASQINAHWRGLRGEMTSYAGIVRTEAGLRDLLQLIMKRKKIIEEYYWKHCITRDFIELRNIVLNAELIVRAALSRRESRGGHYREDFPQKNADAKESIARLTSPQNPFI</sequence>
<dbReference type="STRING" id="1034943.BN59_03178"/>
<feature type="domain" description="FAD-dependent oxidoreductase 2 FAD-binding" evidence="14">
    <location>
        <begin position="15"/>
        <end position="399"/>
    </location>
</feature>
<dbReference type="SUPFAM" id="SSF46977">
    <property type="entry name" value="Succinate dehydrogenase/fumarate reductase flavoprotein C-terminal domain"/>
    <property type="match status" value="1"/>
</dbReference>
<dbReference type="InterPro" id="IPR037099">
    <property type="entry name" value="Fum_R/Succ_DH_flav-like_C_sf"/>
</dbReference>
<protein>
    <recommendedName>
        <fullName evidence="5 11">L-aspartate oxidase</fullName>
        <ecNumber evidence="4 11">1.4.3.16</ecNumber>
    </recommendedName>
</protein>
<evidence type="ECO:0000313" key="16">
    <source>
        <dbReference type="EMBL" id="CDZ78863.1"/>
    </source>
</evidence>
<evidence type="ECO:0000256" key="11">
    <source>
        <dbReference type="NCBIfam" id="TIGR00551"/>
    </source>
</evidence>
<evidence type="ECO:0000259" key="14">
    <source>
        <dbReference type="Pfam" id="PF00890"/>
    </source>
</evidence>
<dbReference type="Pfam" id="PF02910">
    <property type="entry name" value="Succ_DH_flav_C"/>
    <property type="match status" value="1"/>
</dbReference>
<evidence type="ECO:0000256" key="10">
    <source>
        <dbReference type="ARBA" id="ARBA00048305"/>
    </source>
</evidence>
<dbReference type="NCBIfam" id="TIGR00551">
    <property type="entry name" value="nadB"/>
    <property type="match status" value="1"/>
</dbReference>
<feature type="domain" description="Fumarate reductase/succinate dehydrogenase flavoprotein-like C-terminal" evidence="15">
    <location>
        <begin position="451"/>
        <end position="532"/>
    </location>
</feature>
<comment type="pathway">
    <text evidence="2 13">Cofactor biosynthesis; NAD(+) biosynthesis; iminoaspartate from L-aspartate (oxidase route): step 1/1.</text>
</comment>
<reference evidence="16 17" key="1">
    <citation type="submission" date="2014-06" db="EMBL/GenBank/DDBJ databases">
        <authorList>
            <person name="Urmite Genomes Urmite Genomes"/>
        </authorList>
    </citation>
    <scope>NUCLEOTIDE SEQUENCE [LARGE SCALE GENOMIC DNA]</scope>
</reference>
<comment type="function">
    <text evidence="13">Catalyzes the oxidation of L-aspartate to iminoaspartate.</text>
</comment>
<evidence type="ECO:0000256" key="2">
    <source>
        <dbReference type="ARBA" id="ARBA00004950"/>
    </source>
</evidence>
<dbReference type="AlphaFoldDB" id="A0A078L4M0"/>
<evidence type="ECO:0000256" key="8">
    <source>
        <dbReference type="ARBA" id="ARBA00022827"/>
    </source>
</evidence>
<keyword evidence="8 13" id="KW-0274">FAD</keyword>
<dbReference type="InterPro" id="IPR036188">
    <property type="entry name" value="FAD/NAD-bd_sf"/>
</dbReference>
<comment type="cofactor">
    <cofactor evidence="1 13">
        <name>FAD</name>
        <dbReference type="ChEBI" id="CHEBI:57692"/>
    </cofactor>
</comment>
<name>A0A078L4M0_9GAMM</name>
<dbReference type="InterPro" id="IPR005288">
    <property type="entry name" value="NadB"/>
</dbReference>
<accession>A0A078L4M0</accession>
<evidence type="ECO:0000256" key="4">
    <source>
        <dbReference type="ARBA" id="ARBA00012173"/>
    </source>
</evidence>
<dbReference type="GO" id="GO:0008734">
    <property type="term" value="F:L-aspartate oxidase activity"/>
    <property type="evidence" value="ECO:0007669"/>
    <property type="project" value="UniProtKB-UniRule"/>
</dbReference>
<keyword evidence="6 13" id="KW-0285">Flavoprotein</keyword>
<evidence type="ECO:0000256" key="9">
    <source>
        <dbReference type="ARBA" id="ARBA00023002"/>
    </source>
</evidence>
<evidence type="ECO:0000256" key="6">
    <source>
        <dbReference type="ARBA" id="ARBA00022630"/>
    </source>
</evidence>
<evidence type="ECO:0000259" key="15">
    <source>
        <dbReference type="Pfam" id="PF02910"/>
    </source>
</evidence>